<gene>
    <name evidence="2" type="ORF">SEVIR_7G255200v2</name>
</gene>
<proteinExistence type="predicted"/>
<name>A0A4U6TUW1_SETVI</name>
<evidence type="ECO:0000313" key="2">
    <source>
        <dbReference type="EMBL" id="TKW06680.1"/>
    </source>
</evidence>
<sequence length="105" mass="12271">MSSGYVSHCSYCSDFFWRVWIITSCKLTLTVLFTLNFFLLKTYELLTIVVTTRLCSRYSSFTRYILLFILLAYTTGPSRDKEGVQIYIMEDYCSVGVIYDLVHLL</sequence>
<organism evidence="2 3">
    <name type="scientific">Setaria viridis</name>
    <name type="common">Green bristlegrass</name>
    <name type="synonym">Setaria italica subsp. viridis</name>
    <dbReference type="NCBI Taxonomy" id="4556"/>
    <lineage>
        <taxon>Eukaryota</taxon>
        <taxon>Viridiplantae</taxon>
        <taxon>Streptophyta</taxon>
        <taxon>Embryophyta</taxon>
        <taxon>Tracheophyta</taxon>
        <taxon>Spermatophyta</taxon>
        <taxon>Magnoliopsida</taxon>
        <taxon>Liliopsida</taxon>
        <taxon>Poales</taxon>
        <taxon>Poaceae</taxon>
        <taxon>PACMAD clade</taxon>
        <taxon>Panicoideae</taxon>
        <taxon>Panicodae</taxon>
        <taxon>Paniceae</taxon>
        <taxon>Cenchrinae</taxon>
        <taxon>Setaria</taxon>
    </lineage>
</organism>
<dbReference type="AlphaFoldDB" id="A0A4U6TUW1"/>
<dbReference type="Gramene" id="TKW06680">
    <property type="protein sequence ID" value="TKW06680"/>
    <property type="gene ID" value="SEVIR_7G255200v2"/>
</dbReference>
<feature type="transmembrane region" description="Helical" evidence="1">
    <location>
        <begin position="20"/>
        <end position="40"/>
    </location>
</feature>
<evidence type="ECO:0000256" key="1">
    <source>
        <dbReference type="SAM" id="Phobius"/>
    </source>
</evidence>
<keyword evidence="1" id="KW-1133">Transmembrane helix</keyword>
<keyword evidence="3" id="KW-1185">Reference proteome</keyword>
<keyword evidence="1" id="KW-0812">Transmembrane</keyword>
<accession>A0A4U6TUW1</accession>
<keyword evidence="1" id="KW-0472">Membrane</keyword>
<dbReference type="EMBL" id="CM016558">
    <property type="protein sequence ID" value="TKW06680.1"/>
    <property type="molecule type" value="Genomic_DNA"/>
</dbReference>
<protein>
    <submittedName>
        <fullName evidence="2">Uncharacterized protein</fullName>
    </submittedName>
</protein>
<reference evidence="2" key="1">
    <citation type="submission" date="2019-03" db="EMBL/GenBank/DDBJ databases">
        <title>WGS assembly of Setaria viridis.</title>
        <authorList>
            <person name="Huang P."/>
            <person name="Jenkins J."/>
            <person name="Grimwood J."/>
            <person name="Barry K."/>
            <person name="Healey A."/>
            <person name="Mamidi S."/>
            <person name="Sreedasyam A."/>
            <person name="Shu S."/>
            <person name="Feldman M."/>
            <person name="Wu J."/>
            <person name="Yu Y."/>
            <person name="Chen C."/>
            <person name="Johnson J."/>
            <person name="Rokhsar D."/>
            <person name="Baxter I."/>
            <person name="Schmutz J."/>
            <person name="Brutnell T."/>
            <person name="Kellogg E."/>
        </authorList>
    </citation>
    <scope>NUCLEOTIDE SEQUENCE [LARGE SCALE GENOMIC DNA]</scope>
</reference>
<evidence type="ECO:0000313" key="3">
    <source>
        <dbReference type="Proteomes" id="UP000298652"/>
    </source>
</evidence>
<feature type="transmembrane region" description="Helical" evidence="1">
    <location>
        <begin position="61"/>
        <end position="78"/>
    </location>
</feature>
<dbReference type="Proteomes" id="UP000298652">
    <property type="component" value="Chromosome 7"/>
</dbReference>